<evidence type="ECO:0000313" key="1">
    <source>
        <dbReference type="EMBL" id="AXH70390.1"/>
    </source>
</evidence>
<dbReference type="GeneID" id="54997993"/>
<dbReference type="InterPro" id="IPR036086">
    <property type="entry name" value="ParB/Sulfiredoxin_sf"/>
</dbReference>
<organism evidence="1 2">
    <name type="scientific">Gordonia phage Daredevil</name>
    <dbReference type="NCBI Taxonomy" id="2283286"/>
    <lineage>
        <taxon>Viruses</taxon>
        <taxon>Duplodnaviria</taxon>
        <taxon>Heunggongvirae</taxon>
        <taxon>Uroviricota</taxon>
        <taxon>Caudoviricetes</taxon>
        <taxon>Daredevilvirus</taxon>
        <taxon>Daredevilvirus daredevil</taxon>
    </lineage>
</organism>
<proteinExistence type="predicted"/>
<name>A0A345MIK9_9CAUD</name>
<sequence length="84" mass="9787">MNSMRLDELMSQYRPGSRTDWWLWSDEFQDLWSRQPDYMAKLLADINANGIHDPICLGTDGRIWDGHHRIAIATALGFQRVPVE</sequence>
<dbReference type="RefSeq" id="YP_009807116.1">
    <property type="nucleotide sequence ID" value="NC_048021.1"/>
</dbReference>
<evidence type="ECO:0000313" key="2">
    <source>
        <dbReference type="Proteomes" id="UP000257597"/>
    </source>
</evidence>
<dbReference type="KEGG" id="vg:54997993"/>
<dbReference type="Gene3D" id="3.90.1530.10">
    <property type="entry name" value="Conserved hypothetical protein from pyrococcus furiosus pfu- 392566-001, ParB domain"/>
    <property type="match status" value="1"/>
</dbReference>
<gene>
    <name evidence="1" type="primary">2</name>
    <name evidence="1" type="ORF">SEA_DAREDEVIL_2</name>
</gene>
<evidence type="ECO:0008006" key="3">
    <source>
        <dbReference type="Google" id="ProtNLM"/>
    </source>
</evidence>
<reference evidence="2" key="1">
    <citation type="submission" date="2018-07" db="EMBL/GenBank/DDBJ databases">
        <authorList>
            <person name="Quirk P.G."/>
            <person name="Krulwich T.A."/>
        </authorList>
    </citation>
    <scope>NUCLEOTIDE SEQUENCE [LARGE SCALE GENOMIC DNA]</scope>
</reference>
<dbReference type="Proteomes" id="UP000257597">
    <property type="component" value="Segment"/>
</dbReference>
<protein>
    <recommendedName>
        <fullName evidence="3">ParB-like nuclease domain protein</fullName>
    </recommendedName>
</protein>
<keyword evidence="2" id="KW-1185">Reference proteome</keyword>
<dbReference type="EMBL" id="MH590603">
    <property type="protein sequence ID" value="AXH70390.1"/>
    <property type="molecule type" value="Genomic_DNA"/>
</dbReference>
<accession>A0A345MIK9</accession>
<dbReference type="SUPFAM" id="SSF110849">
    <property type="entry name" value="ParB/Sulfiredoxin"/>
    <property type="match status" value="1"/>
</dbReference>